<dbReference type="InterPro" id="IPR043129">
    <property type="entry name" value="ATPase_NBD"/>
</dbReference>
<dbReference type="PANTHER" id="PTHR14187">
    <property type="entry name" value="ALPHA KINASE/ELONGATION FACTOR 2 KINASE"/>
    <property type="match status" value="1"/>
</dbReference>
<keyword evidence="3" id="KW-0067">ATP-binding</keyword>
<dbReference type="PANTHER" id="PTHR14187:SF5">
    <property type="entry name" value="HEAT SHOCK 70 KDA PROTEIN 12A"/>
    <property type="match status" value="1"/>
</dbReference>
<evidence type="ECO:0000256" key="3">
    <source>
        <dbReference type="ARBA" id="ARBA00022840"/>
    </source>
</evidence>
<dbReference type="Gene3D" id="3.90.640.10">
    <property type="entry name" value="Actin, Chain A, domain 4"/>
    <property type="match status" value="1"/>
</dbReference>
<evidence type="ECO:0000256" key="2">
    <source>
        <dbReference type="ARBA" id="ARBA00022741"/>
    </source>
</evidence>
<evidence type="ECO:0000313" key="4">
    <source>
        <dbReference type="EMBL" id="WAR13250.1"/>
    </source>
</evidence>
<dbReference type="SUPFAM" id="SSF53067">
    <property type="entry name" value="Actin-like ATPase domain"/>
    <property type="match status" value="2"/>
</dbReference>
<evidence type="ECO:0000256" key="1">
    <source>
        <dbReference type="ARBA" id="ARBA00007381"/>
    </source>
</evidence>
<dbReference type="Gene3D" id="3.30.420.40">
    <property type="match status" value="2"/>
</dbReference>
<name>A0ABY7ETE9_MYAAR</name>
<comment type="similarity">
    <text evidence="1">Belongs to the heat shock protein 70 family.</text>
</comment>
<reference evidence="4" key="1">
    <citation type="submission" date="2022-11" db="EMBL/GenBank/DDBJ databases">
        <title>Centuries of genome instability and evolution in soft-shell clam transmissible cancer (bioRxiv).</title>
        <authorList>
            <person name="Hart S.F.M."/>
            <person name="Yonemitsu M.A."/>
            <person name="Giersch R.M."/>
            <person name="Beal B.F."/>
            <person name="Arriagada G."/>
            <person name="Davis B.W."/>
            <person name="Ostrander E.A."/>
            <person name="Goff S.P."/>
            <person name="Metzger M.J."/>
        </authorList>
    </citation>
    <scope>NUCLEOTIDE SEQUENCE</scope>
    <source>
        <strain evidence="4">MELC-2E11</strain>
        <tissue evidence="4">Siphon/mantle</tissue>
    </source>
</reference>
<keyword evidence="2" id="KW-0547">Nucleotide-binding</keyword>
<accession>A0ABY7ETE9</accession>
<dbReference type="InterPro" id="IPR013126">
    <property type="entry name" value="Hsp_70_fam"/>
</dbReference>
<keyword evidence="5" id="KW-1185">Reference proteome</keyword>
<gene>
    <name evidence="4" type="ORF">MAR_027430</name>
</gene>
<dbReference type="Pfam" id="PF00012">
    <property type="entry name" value="HSP70"/>
    <property type="match status" value="1"/>
</dbReference>
<proteinExistence type="inferred from homology"/>
<evidence type="ECO:0000313" key="5">
    <source>
        <dbReference type="Proteomes" id="UP001164746"/>
    </source>
</evidence>
<organism evidence="4 5">
    <name type="scientific">Mya arenaria</name>
    <name type="common">Soft-shell clam</name>
    <dbReference type="NCBI Taxonomy" id="6604"/>
    <lineage>
        <taxon>Eukaryota</taxon>
        <taxon>Metazoa</taxon>
        <taxon>Spiralia</taxon>
        <taxon>Lophotrochozoa</taxon>
        <taxon>Mollusca</taxon>
        <taxon>Bivalvia</taxon>
        <taxon>Autobranchia</taxon>
        <taxon>Heteroconchia</taxon>
        <taxon>Euheterodonta</taxon>
        <taxon>Imparidentia</taxon>
        <taxon>Neoheterodontei</taxon>
        <taxon>Myida</taxon>
        <taxon>Myoidea</taxon>
        <taxon>Myidae</taxon>
        <taxon>Mya</taxon>
    </lineage>
</organism>
<protein>
    <submittedName>
        <fullName evidence="4">HS12B-like protein</fullName>
    </submittedName>
</protein>
<dbReference type="Proteomes" id="UP001164746">
    <property type="component" value="Chromosome 8"/>
</dbReference>
<sequence length="546" mass="61362">MNQAWLQTDRALETLRTPACLLLNEKKEFEAYGYEAEQAYGQLVKDGKQNRCFYFRRFRHKLLGVEDLRLNSHITEENGKTMPALKVFSMSFRYLKSQLLNELCLHGLDIPVDDFRWVITVAGFSDDRTKQFIRRAAEKAGLPRRQIILCLEPEAASLFCQNLPSNAFSEKIPILKAGAKYALADIGGGLTDIVMHEKKRDSIREVSRGVGAKLGGGSVDNIFLQFLYKLLGDKIAEDFVNLHRKDFLALMRDFENQKRNVTPLTTTYIELKAPTCLQVLCQKAQYNDNLANVIFRSVYKGRVKLSSNKLRIDAVVSNEFFRATTVEMTKIIAHSLTSLKTARDVPYLVLTGGFAESPAVQEFMNQELVGKTQIKQVIVPPDSDIAVLKGAVIYGNNPAGISSRVLRNTVGLRIARLFNPEMHPPDKKTVLANGTEYILDIFSPFLTIGTRVPTAFVSHQSLTTTEPNQKKVEIDIYSSLGLSHNFVSDEGCSQLGKIDYPIPGPSEEPRPVFVDVVLGDTEITVIVIDKKTQLQTKYYFPPLKDK</sequence>
<dbReference type="EMBL" id="CP111019">
    <property type="protein sequence ID" value="WAR13250.1"/>
    <property type="molecule type" value="Genomic_DNA"/>
</dbReference>
<dbReference type="CDD" id="cd10229">
    <property type="entry name" value="ASKHA_NBD_HSP70_HSPA12"/>
    <property type="match status" value="1"/>
</dbReference>